<gene>
    <name evidence="2" type="ORF">MEDL_21887</name>
</gene>
<keyword evidence="1" id="KW-0175">Coiled coil</keyword>
<keyword evidence="3" id="KW-1185">Reference proteome</keyword>
<evidence type="ECO:0000256" key="1">
    <source>
        <dbReference type="SAM" id="Coils"/>
    </source>
</evidence>
<feature type="coiled-coil region" evidence="1">
    <location>
        <begin position="105"/>
        <end position="132"/>
    </location>
</feature>
<evidence type="ECO:0000313" key="3">
    <source>
        <dbReference type="Proteomes" id="UP000683360"/>
    </source>
</evidence>
<evidence type="ECO:0000313" key="2">
    <source>
        <dbReference type="EMBL" id="CAG2207632.1"/>
    </source>
</evidence>
<proteinExistence type="predicted"/>
<accession>A0A8S3RHW7</accession>
<comment type="caution">
    <text evidence="2">The sequence shown here is derived from an EMBL/GenBank/DDBJ whole genome shotgun (WGS) entry which is preliminary data.</text>
</comment>
<dbReference type="AlphaFoldDB" id="A0A8S3RHW7"/>
<protein>
    <submittedName>
        <fullName evidence="2">Uncharacterized protein</fullName>
    </submittedName>
</protein>
<name>A0A8S3RHW7_MYTED</name>
<dbReference type="Proteomes" id="UP000683360">
    <property type="component" value="Unassembled WGS sequence"/>
</dbReference>
<reference evidence="2" key="1">
    <citation type="submission" date="2021-03" db="EMBL/GenBank/DDBJ databases">
        <authorList>
            <person name="Bekaert M."/>
        </authorList>
    </citation>
    <scope>NUCLEOTIDE SEQUENCE</scope>
</reference>
<organism evidence="2 3">
    <name type="scientific">Mytilus edulis</name>
    <name type="common">Blue mussel</name>
    <dbReference type="NCBI Taxonomy" id="6550"/>
    <lineage>
        <taxon>Eukaryota</taxon>
        <taxon>Metazoa</taxon>
        <taxon>Spiralia</taxon>
        <taxon>Lophotrochozoa</taxon>
        <taxon>Mollusca</taxon>
        <taxon>Bivalvia</taxon>
        <taxon>Autobranchia</taxon>
        <taxon>Pteriomorphia</taxon>
        <taxon>Mytilida</taxon>
        <taxon>Mytiloidea</taxon>
        <taxon>Mytilidae</taxon>
        <taxon>Mytilinae</taxon>
        <taxon>Mytilus</taxon>
    </lineage>
</organism>
<sequence>MDSLNNSKDFETIQGRPFLNSRQTVTTLENEVNDLITEHHKLSKLKDKTLYLYEVQMKNIKQKTEVFRKKTMEELDWYLSKIKDRCSESVHVLEESVASTWCSRLKYMEEELGQLQKEIEHIKQKRRSTESVNGIFLKSFKKIIATDIQRQFQTTDLRGCTTLSGKLVFSDYGSHHLLIYSRDGHFHRMIKLRGKPFCVTSVENGKVAITFHDLKCVEIYDLETDSVCQVIDLENNCAGISYSKEFWLYALKTLAIKCLIFVRKTCSGS</sequence>
<dbReference type="SUPFAM" id="SSF63829">
    <property type="entry name" value="Calcium-dependent phosphotriesterase"/>
    <property type="match status" value="1"/>
</dbReference>
<dbReference type="EMBL" id="CAJPWZ010001081">
    <property type="protein sequence ID" value="CAG2207632.1"/>
    <property type="molecule type" value="Genomic_DNA"/>
</dbReference>